<protein>
    <recommendedName>
        <fullName evidence="12">G-protein coupled receptors family 1 profile domain-containing protein</fullName>
    </recommendedName>
</protein>
<comment type="subcellular location">
    <subcellularLocation>
        <location evidence="1">Cell membrane</location>
        <topology evidence="1">Multi-pass membrane protein</topology>
    </subcellularLocation>
</comment>
<dbReference type="InterPro" id="IPR017452">
    <property type="entry name" value="GPCR_Rhodpsn_7TM"/>
</dbReference>
<dbReference type="CDD" id="cd00637">
    <property type="entry name" value="7tm_classA_rhodopsin-like"/>
    <property type="match status" value="1"/>
</dbReference>
<dbReference type="Pfam" id="PF00001">
    <property type="entry name" value="7tm_1"/>
    <property type="match status" value="1"/>
</dbReference>
<reference evidence="13 14" key="1">
    <citation type="journal article" date="2007" name="Science">
        <title>Sea anemone genome reveals ancestral eumetazoan gene repertoire and genomic organization.</title>
        <authorList>
            <person name="Putnam N.H."/>
            <person name="Srivastava M."/>
            <person name="Hellsten U."/>
            <person name="Dirks B."/>
            <person name="Chapman J."/>
            <person name="Salamov A."/>
            <person name="Terry A."/>
            <person name="Shapiro H."/>
            <person name="Lindquist E."/>
            <person name="Kapitonov V.V."/>
            <person name="Jurka J."/>
            <person name="Genikhovich G."/>
            <person name="Grigoriev I.V."/>
            <person name="Lucas S.M."/>
            <person name="Steele R.E."/>
            <person name="Finnerty J.R."/>
            <person name="Technau U."/>
            <person name="Martindale M.Q."/>
            <person name="Rokhsar D.S."/>
        </authorList>
    </citation>
    <scope>NUCLEOTIDE SEQUENCE [LARGE SCALE GENOMIC DNA]</scope>
    <source>
        <strain evidence="14">CH2 X CH6</strain>
    </source>
</reference>
<dbReference type="PROSITE" id="PS00237">
    <property type="entry name" value="G_PROTEIN_RECEP_F1_1"/>
    <property type="match status" value="1"/>
</dbReference>
<evidence type="ECO:0000256" key="5">
    <source>
        <dbReference type="ARBA" id="ARBA00023040"/>
    </source>
</evidence>
<evidence type="ECO:0000256" key="6">
    <source>
        <dbReference type="ARBA" id="ARBA00023136"/>
    </source>
</evidence>
<proteinExistence type="inferred from homology"/>
<dbReference type="InParanoid" id="A7SJ28"/>
<keyword evidence="4 11" id="KW-1133">Transmembrane helix</keyword>
<evidence type="ECO:0000256" key="1">
    <source>
        <dbReference type="ARBA" id="ARBA00004651"/>
    </source>
</evidence>
<evidence type="ECO:0000256" key="10">
    <source>
        <dbReference type="RuleBase" id="RU000688"/>
    </source>
</evidence>
<dbReference type="KEGG" id="nve:5507714"/>
<evidence type="ECO:0000256" key="2">
    <source>
        <dbReference type="ARBA" id="ARBA00022475"/>
    </source>
</evidence>
<keyword evidence="6 11" id="KW-0472">Membrane</keyword>
<keyword evidence="9 10" id="KW-0807">Transducer</keyword>
<evidence type="ECO:0000256" key="7">
    <source>
        <dbReference type="ARBA" id="ARBA00023170"/>
    </source>
</evidence>
<evidence type="ECO:0000256" key="3">
    <source>
        <dbReference type="ARBA" id="ARBA00022692"/>
    </source>
</evidence>
<dbReference type="InterPro" id="IPR000276">
    <property type="entry name" value="GPCR_Rhodpsn"/>
</dbReference>
<dbReference type="PROSITE" id="PS50262">
    <property type="entry name" value="G_PROTEIN_RECEP_F1_2"/>
    <property type="match status" value="1"/>
</dbReference>
<dbReference type="SUPFAM" id="SSF81321">
    <property type="entry name" value="Family A G protein-coupled receptor-like"/>
    <property type="match status" value="1"/>
</dbReference>
<evidence type="ECO:0000259" key="12">
    <source>
        <dbReference type="PROSITE" id="PS50262"/>
    </source>
</evidence>
<keyword evidence="3 10" id="KW-0812">Transmembrane</keyword>
<evidence type="ECO:0000313" key="14">
    <source>
        <dbReference type="Proteomes" id="UP000001593"/>
    </source>
</evidence>
<sequence>MELSSAQFVGIGVFYFVLALLAITGNAVTIIAYLKDPFKQLRNSASNLLITALASVDLLNALLSLLPSSVFYILCAYHVNFRDFLAKTNPCMEVMKSTLELASLLLLVAMTTDRHRAVTAPLTYKYHVTITRMRRALIVITCYSVVFGLAIAMTCHVTHYVIHGGHLVLSLVVLMVMNTRMVLAVRRSRSLVCSCAESNACRLAYQRERNITIAVCIILAVFLLTFFPAVLLSTVTVICTAVECSLNPSVFSVSMFISMTSYHTSSVTNPIVYSWRLEKYRHAFRYLLIKCACARVDDMKNTDQATASSLIRKSTKTTTEV</sequence>
<dbReference type="GO" id="GO:0004930">
    <property type="term" value="F:G protein-coupled receptor activity"/>
    <property type="evidence" value="ECO:0000318"/>
    <property type="project" value="GO_Central"/>
</dbReference>
<feature type="domain" description="G-protein coupled receptors family 1 profile" evidence="12">
    <location>
        <begin position="25"/>
        <end position="273"/>
    </location>
</feature>
<keyword evidence="2" id="KW-1003">Cell membrane</keyword>
<keyword evidence="7 10" id="KW-0675">Receptor</keyword>
<dbReference type="Proteomes" id="UP000001593">
    <property type="component" value="Unassembled WGS sequence"/>
</dbReference>
<dbReference type="PANTHER" id="PTHR24246">
    <property type="entry name" value="OLFACTORY RECEPTOR AND ADENOSINE RECEPTOR"/>
    <property type="match status" value="1"/>
</dbReference>
<feature type="transmembrane region" description="Helical" evidence="11">
    <location>
        <begin position="46"/>
        <end position="74"/>
    </location>
</feature>
<feature type="transmembrane region" description="Helical" evidence="11">
    <location>
        <begin position="133"/>
        <end position="154"/>
    </location>
</feature>
<dbReference type="PANTHER" id="PTHR24246:SF27">
    <property type="entry name" value="ADENOSINE RECEPTOR, ISOFORM A"/>
    <property type="match status" value="1"/>
</dbReference>
<feature type="transmembrane region" description="Helical" evidence="11">
    <location>
        <begin position="12"/>
        <end position="34"/>
    </location>
</feature>
<dbReference type="eggNOG" id="KOG3656">
    <property type="taxonomic scope" value="Eukaryota"/>
</dbReference>
<evidence type="ECO:0000256" key="11">
    <source>
        <dbReference type="SAM" id="Phobius"/>
    </source>
</evidence>
<dbReference type="Gene3D" id="1.20.1070.10">
    <property type="entry name" value="Rhodopsin 7-helix transmembrane proteins"/>
    <property type="match status" value="1"/>
</dbReference>
<dbReference type="PhylomeDB" id="A7SJ28"/>
<evidence type="ECO:0000256" key="9">
    <source>
        <dbReference type="ARBA" id="ARBA00023224"/>
    </source>
</evidence>
<organism evidence="13 14">
    <name type="scientific">Nematostella vectensis</name>
    <name type="common">Starlet sea anemone</name>
    <dbReference type="NCBI Taxonomy" id="45351"/>
    <lineage>
        <taxon>Eukaryota</taxon>
        <taxon>Metazoa</taxon>
        <taxon>Cnidaria</taxon>
        <taxon>Anthozoa</taxon>
        <taxon>Hexacorallia</taxon>
        <taxon>Actiniaria</taxon>
        <taxon>Edwardsiidae</taxon>
        <taxon>Nematostella</taxon>
    </lineage>
</organism>
<dbReference type="AlphaFoldDB" id="A7SJ28"/>
<keyword evidence="5 10" id="KW-0297">G-protein coupled receptor</keyword>
<comment type="similarity">
    <text evidence="10">Belongs to the G-protein coupled receptor 1 family.</text>
</comment>
<evidence type="ECO:0000256" key="4">
    <source>
        <dbReference type="ARBA" id="ARBA00022989"/>
    </source>
</evidence>
<keyword evidence="14" id="KW-1185">Reference proteome</keyword>
<accession>A7SJ28</accession>
<evidence type="ECO:0000256" key="8">
    <source>
        <dbReference type="ARBA" id="ARBA00023180"/>
    </source>
</evidence>
<name>A7SJ28_NEMVE</name>
<dbReference type="GO" id="GO:0007186">
    <property type="term" value="P:G protein-coupled receptor signaling pathway"/>
    <property type="evidence" value="ECO:0000318"/>
    <property type="project" value="GO_Central"/>
</dbReference>
<evidence type="ECO:0000313" key="13">
    <source>
        <dbReference type="EMBL" id="EDO36289.1"/>
    </source>
</evidence>
<feature type="transmembrane region" description="Helical" evidence="11">
    <location>
        <begin position="160"/>
        <end position="179"/>
    </location>
</feature>
<keyword evidence="8" id="KW-0325">Glycoprotein</keyword>
<dbReference type="GO" id="GO:0005886">
    <property type="term" value="C:plasma membrane"/>
    <property type="evidence" value="ECO:0000318"/>
    <property type="project" value="GO_Central"/>
</dbReference>
<gene>
    <name evidence="13" type="ORF">NEMVEDRAFT_v1g213050</name>
</gene>
<dbReference type="PRINTS" id="PR00237">
    <property type="entry name" value="GPCRRHODOPSN"/>
</dbReference>
<dbReference type="EMBL" id="DS469674">
    <property type="protein sequence ID" value="EDO36289.1"/>
    <property type="molecule type" value="Genomic_DNA"/>
</dbReference>
<dbReference type="HOGENOM" id="CLU_866847_0_0_1"/>
<feature type="transmembrane region" description="Helical" evidence="11">
    <location>
        <begin position="211"/>
        <end position="238"/>
    </location>
</feature>